<dbReference type="Pfam" id="PF17919">
    <property type="entry name" value="RT_RNaseH_2"/>
    <property type="match status" value="1"/>
</dbReference>
<dbReference type="CDD" id="cd00303">
    <property type="entry name" value="retropepsin_like"/>
    <property type="match status" value="1"/>
</dbReference>
<keyword evidence="3" id="KW-0540">Nuclease</keyword>
<keyword evidence="1" id="KW-0808">Transferase</keyword>
<dbReference type="Gene3D" id="3.30.70.270">
    <property type="match status" value="3"/>
</dbReference>
<reference evidence="8 9" key="1">
    <citation type="journal article" date="2017" name="Nat. Commun.">
        <title>Genome assembly with in vitro proximity ligation data and whole-genome triplication in lettuce.</title>
        <authorList>
            <person name="Reyes-Chin-Wo S."/>
            <person name="Wang Z."/>
            <person name="Yang X."/>
            <person name="Kozik A."/>
            <person name="Arikit S."/>
            <person name="Song C."/>
            <person name="Xia L."/>
            <person name="Froenicke L."/>
            <person name="Lavelle D.O."/>
            <person name="Truco M.J."/>
            <person name="Xia R."/>
            <person name="Zhu S."/>
            <person name="Xu C."/>
            <person name="Xu H."/>
            <person name="Xu X."/>
            <person name="Cox K."/>
            <person name="Korf I."/>
            <person name="Meyers B.C."/>
            <person name="Michelmore R.W."/>
        </authorList>
    </citation>
    <scope>NUCLEOTIDE SEQUENCE [LARGE SCALE GENOMIC DNA]</scope>
    <source>
        <strain evidence="9">cv. Salinas</strain>
        <tissue evidence="8">Seedlings</tissue>
    </source>
</reference>
<gene>
    <name evidence="8" type="ORF">LSAT_V11C300156310</name>
</gene>
<keyword evidence="5" id="KW-0511">Multifunctional enzyme</keyword>
<evidence type="ECO:0000256" key="1">
    <source>
        <dbReference type="ARBA" id="ARBA00022679"/>
    </source>
</evidence>
<dbReference type="GO" id="GO:0004519">
    <property type="term" value="F:endonuclease activity"/>
    <property type="evidence" value="ECO:0007669"/>
    <property type="project" value="UniProtKB-KW"/>
</dbReference>
<dbReference type="InterPro" id="IPR043128">
    <property type="entry name" value="Rev_trsase/Diguanyl_cyclase"/>
</dbReference>
<keyword evidence="4" id="KW-0378">Hydrolase</keyword>
<keyword evidence="2" id="KW-0548">Nucleotidyltransferase</keyword>
<evidence type="ECO:0000313" key="8">
    <source>
        <dbReference type="EMBL" id="KAJ0215263.1"/>
    </source>
</evidence>
<accession>A0A9R1W0L2</accession>
<name>A0A9R1W0L2_LACSA</name>
<dbReference type="Proteomes" id="UP000235145">
    <property type="component" value="Unassembled WGS sequence"/>
</dbReference>
<dbReference type="GO" id="GO:0016779">
    <property type="term" value="F:nucleotidyltransferase activity"/>
    <property type="evidence" value="ECO:0007669"/>
    <property type="project" value="UniProtKB-KW"/>
</dbReference>
<evidence type="ECO:0000313" key="9">
    <source>
        <dbReference type="Proteomes" id="UP000235145"/>
    </source>
</evidence>
<feature type="domain" description="Reverse transcriptase/retrotransposon-derived protein RNase H-like" evidence="7">
    <location>
        <begin position="475"/>
        <end position="519"/>
    </location>
</feature>
<dbReference type="InterPro" id="IPR041577">
    <property type="entry name" value="RT_RNaseH_2"/>
</dbReference>
<dbReference type="InterPro" id="IPR021109">
    <property type="entry name" value="Peptidase_aspartic_dom_sf"/>
</dbReference>
<evidence type="ECO:0000256" key="5">
    <source>
        <dbReference type="ARBA" id="ARBA00023268"/>
    </source>
</evidence>
<keyword evidence="4" id="KW-0255">Endonuclease</keyword>
<evidence type="ECO:0008006" key="10">
    <source>
        <dbReference type="Google" id="ProtNLM"/>
    </source>
</evidence>
<dbReference type="AlphaFoldDB" id="A0A9R1W0L2"/>
<dbReference type="InterPro" id="IPR043502">
    <property type="entry name" value="DNA/RNA_pol_sf"/>
</dbReference>
<dbReference type="EMBL" id="NBSK02000003">
    <property type="protein sequence ID" value="KAJ0215263.1"/>
    <property type="molecule type" value="Genomic_DNA"/>
</dbReference>
<dbReference type="InterPro" id="IPR050951">
    <property type="entry name" value="Retrovirus_Pol_polyprotein"/>
</dbReference>
<dbReference type="SUPFAM" id="SSF56672">
    <property type="entry name" value="DNA/RNA polymerases"/>
    <property type="match status" value="1"/>
</dbReference>
<dbReference type="InterPro" id="IPR000477">
    <property type="entry name" value="RT_dom"/>
</dbReference>
<dbReference type="CDD" id="cd01647">
    <property type="entry name" value="RT_LTR"/>
    <property type="match status" value="1"/>
</dbReference>
<feature type="domain" description="Reverse transcriptase" evidence="6">
    <location>
        <begin position="311"/>
        <end position="383"/>
    </location>
</feature>
<keyword evidence="9" id="KW-1185">Reference proteome</keyword>
<comment type="caution">
    <text evidence="8">The sequence shown here is derived from an EMBL/GenBank/DDBJ whole genome shotgun (WGS) entry which is preliminary data.</text>
</comment>
<evidence type="ECO:0000259" key="7">
    <source>
        <dbReference type="Pfam" id="PF17919"/>
    </source>
</evidence>
<dbReference type="Pfam" id="PF00078">
    <property type="entry name" value="RVT_1"/>
    <property type="match status" value="1"/>
</dbReference>
<dbReference type="FunFam" id="3.30.70.270:FF:000020">
    <property type="entry name" value="Transposon Tf2-6 polyprotein-like Protein"/>
    <property type="match status" value="1"/>
</dbReference>
<dbReference type="PANTHER" id="PTHR37984:SF5">
    <property type="entry name" value="PROTEIN NYNRIN-LIKE"/>
    <property type="match status" value="1"/>
</dbReference>
<evidence type="ECO:0000256" key="4">
    <source>
        <dbReference type="ARBA" id="ARBA00022759"/>
    </source>
</evidence>
<evidence type="ECO:0000259" key="6">
    <source>
        <dbReference type="Pfam" id="PF00078"/>
    </source>
</evidence>
<dbReference type="PANTHER" id="PTHR37984">
    <property type="entry name" value="PROTEIN CBG26694"/>
    <property type="match status" value="1"/>
</dbReference>
<protein>
    <recommendedName>
        <fullName evidence="10">Reverse transcriptase/retrotransposon-derived protein RNase H-like domain-containing protein</fullName>
    </recommendedName>
</protein>
<sequence>MPLITPIKTTFYSSKGTTLPPIHTTIQSVNNRVLGEVRRLTDKKLQHKKEKGLCYRCDDKWNPGHKCKKKELSVLLMQEEEEEEEEEPQTEELVTPDQATTILSGICLNSVLGMTNPKTLKLRGTLVDTEVVVFIDLGATHNFMSLAVIKKLHIPITPTAGFGVSLGTGKTVSSRGRCQGILLQVQGLGIKEDFLPLILGSSDVNGQWVTLRGEPSLEHAMISLKTMVRTIGSVGGGYIVHCNHLERQSASPTLPASPPYLTQVIQRFDEVFNWKGGLPPPRTQQHTISLKEGVEPVSPSRSPFNSPALLVKKKDESWRFCVDYRSLNKVTIKDRFPIPVIEELLDELHGSRIFSKLDLKSVYHQIRMKKEDVPKTAFRTHEVLELLYKHELYANPGKYELGKCQIAYLGHVVSERGVAVDEEKIKAVVAWPLLSKVKELRGFLGLTGYYRKFIVRYAKIAAPLTDQLRKDCFSWNEEATEAFTKLKSALTNTPILAMPDFTKMFVVETDASGKGLGAV</sequence>
<evidence type="ECO:0000256" key="3">
    <source>
        <dbReference type="ARBA" id="ARBA00022722"/>
    </source>
</evidence>
<organism evidence="8 9">
    <name type="scientific">Lactuca sativa</name>
    <name type="common">Garden lettuce</name>
    <dbReference type="NCBI Taxonomy" id="4236"/>
    <lineage>
        <taxon>Eukaryota</taxon>
        <taxon>Viridiplantae</taxon>
        <taxon>Streptophyta</taxon>
        <taxon>Embryophyta</taxon>
        <taxon>Tracheophyta</taxon>
        <taxon>Spermatophyta</taxon>
        <taxon>Magnoliopsida</taxon>
        <taxon>eudicotyledons</taxon>
        <taxon>Gunneridae</taxon>
        <taxon>Pentapetalae</taxon>
        <taxon>asterids</taxon>
        <taxon>campanulids</taxon>
        <taxon>Asterales</taxon>
        <taxon>Asteraceae</taxon>
        <taxon>Cichorioideae</taxon>
        <taxon>Cichorieae</taxon>
        <taxon>Lactucinae</taxon>
        <taxon>Lactuca</taxon>
    </lineage>
</organism>
<evidence type="ECO:0000256" key="2">
    <source>
        <dbReference type="ARBA" id="ARBA00022695"/>
    </source>
</evidence>
<proteinExistence type="predicted"/>
<dbReference type="Gene3D" id="2.40.70.10">
    <property type="entry name" value="Acid Proteases"/>
    <property type="match status" value="1"/>
</dbReference>